<dbReference type="PANTHER" id="PTHR34068:SF1">
    <property type="entry name" value="UPF0145 PROTEIN YBJQ"/>
    <property type="match status" value="1"/>
</dbReference>
<sequence length="361" mass="41635">MKIISNYKDVLVLTTSSIEGYNIVEYKKPISAHVVTGTNMFSEFLGSFSDAFGGRSNEFQNQLSSIYEESIDKLKQNAFRLGCNCIIALKVDINEISGKGKSMFMITAIGTAIVIENNATTKINTSKTISVNEIKNIISNKKVLSDLENNQLKITPESWNVLINNQIVEAIDILLKKYEFIFDKKSEELLEFENNLLRYLEVNNLQIVSKKLYHFIANSENYTFNKQLYVIIEQNNYIDFEVIESLLHVDKLSFHKTAIFLCKYDKCFYNVDDITHIESLINTINQNLKQYVVYTTKKKNMFSSEEVEIWTCKCGNTNKKEDEYCNDCNSDKYGFIKNTFTKQSALYNLNLKLNILKENLS</sequence>
<dbReference type="AlphaFoldDB" id="A0A1I5AHQ5"/>
<reference evidence="3" key="1">
    <citation type="submission" date="2016-10" db="EMBL/GenBank/DDBJ databases">
        <authorList>
            <person name="Varghese N."/>
            <person name="Submissions S."/>
        </authorList>
    </citation>
    <scope>NUCLEOTIDE SEQUENCE [LARGE SCALE GENOMIC DNA]</scope>
    <source>
        <strain evidence="3">XJ109</strain>
    </source>
</reference>
<dbReference type="Gene3D" id="3.30.110.70">
    <property type="entry name" value="Hypothetical protein apc22750. Chain B"/>
    <property type="match status" value="1"/>
</dbReference>
<protein>
    <submittedName>
        <fullName evidence="2">Uncharacterized conserved protein YbjQ, UPF0145 family</fullName>
    </submittedName>
</protein>
<accession>A0A1I5AHQ5</accession>
<dbReference type="SUPFAM" id="SSF117782">
    <property type="entry name" value="YbjQ-like"/>
    <property type="match status" value="1"/>
</dbReference>
<evidence type="ECO:0000313" key="2">
    <source>
        <dbReference type="EMBL" id="SFN61963.1"/>
    </source>
</evidence>
<dbReference type="InterPro" id="IPR002765">
    <property type="entry name" value="UPF0145_YbjQ-like"/>
</dbReference>
<organism evidence="2 3">
    <name type="scientific">Algoriella xinjiangensis</name>
    <dbReference type="NCBI Taxonomy" id="684065"/>
    <lineage>
        <taxon>Bacteria</taxon>
        <taxon>Pseudomonadati</taxon>
        <taxon>Bacteroidota</taxon>
        <taxon>Flavobacteriia</taxon>
        <taxon>Flavobacteriales</taxon>
        <taxon>Weeksellaceae</taxon>
        <taxon>Algoriella</taxon>
    </lineage>
</organism>
<proteinExistence type="inferred from homology"/>
<dbReference type="PANTHER" id="PTHR34068">
    <property type="entry name" value="UPF0145 PROTEIN YBJQ"/>
    <property type="match status" value="1"/>
</dbReference>
<dbReference type="InterPro" id="IPR035439">
    <property type="entry name" value="UPF0145_dom_sf"/>
</dbReference>
<name>A0A1I5AHQ5_9FLAO</name>
<dbReference type="OrthoDB" id="9796448at2"/>
<gene>
    <name evidence="2" type="ORF">SAMN05421738_1178</name>
</gene>
<comment type="similarity">
    <text evidence="1">Belongs to the UPF0145 family.</text>
</comment>
<keyword evidence="3" id="KW-1185">Reference proteome</keyword>
<dbReference type="Proteomes" id="UP000199149">
    <property type="component" value="Unassembled WGS sequence"/>
</dbReference>
<evidence type="ECO:0000256" key="1">
    <source>
        <dbReference type="ARBA" id="ARBA00010751"/>
    </source>
</evidence>
<dbReference type="Pfam" id="PF01906">
    <property type="entry name" value="YbjQ_1"/>
    <property type="match status" value="1"/>
</dbReference>
<evidence type="ECO:0000313" key="3">
    <source>
        <dbReference type="Proteomes" id="UP000199149"/>
    </source>
</evidence>
<dbReference type="EMBL" id="FOUZ01000017">
    <property type="protein sequence ID" value="SFN61963.1"/>
    <property type="molecule type" value="Genomic_DNA"/>
</dbReference>
<dbReference type="RefSeq" id="WP_092909946.1">
    <property type="nucleotide sequence ID" value="NZ_FOUZ01000017.1"/>
</dbReference>